<dbReference type="SFLD" id="SFLDF00271">
    <property type="entry name" value="lipoyl_synthase"/>
    <property type="match status" value="1"/>
</dbReference>
<keyword evidence="5" id="KW-0808">Transferase</keyword>
<evidence type="ECO:0000259" key="11">
    <source>
        <dbReference type="PROSITE" id="PS51918"/>
    </source>
</evidence>
<keyword evidence="6" id="KW-0949">S-adenosyl-L-methionine</keyword>
<dbReference type="InterPro" id="IPR003698">
    <property type="entry name" value="Lipoyl_synth"/>
</dbReference>
<dbReference type="PANTHER" id="PTHR10949:SF0">
    <property type="entry name" value="LIPOYL SYNTHASE, MITOCHONDRIAL"/>
    <property type="match status" value="1"/>
</dbReference>
<dbReference type="SFLD" id="SFLDS00029">
    <property type="entry name" value="Radical_SAM"/>
    <property type="match status" value="1"/>
</dbReference>
<dbReference type="EMBL" id="UINC01013786">
    <property type="protein sequence ID" value="SVA59316.1"/>
    <property type="molecule type" value="Genomic_DNA"/>
</dbReference>
<accession>A0A381X3I0</accession>
<keyword evidence="3" id="KW-0004">4Fe-4S</keyword>
<dbReference type="InterPro" id="IPR058240">
    <property type="entry name" value="rSAM_sf"/>
</dbReference>
<dbReference type="InterPro" id="IPR006638">
    <property type="entry name" value="Elp3/MiaA/NifB-like_rSAM"/>
</dbReference>
<dbReference type="GO" id="GO:0046872">
    <property type="term" value="F:metal ion binding"/>
    <property type="evidence" value="ECO:0007669"/>
    <property type="project" value="UniProtKB-KW"/>
</dbReference>
<keyword evidence="9" id="KW-0411">Iron-sulfur</keyword>
<dbReference type="GO" id="GO:0016992">
    <property type="term" value="F:lipoate synthase activity"/>
    <property type="evidence" value="ECO:0007669"/>
    <property type="project" value="UniProtKB-EC"/>
</dbReference>
<sequence>MPGSKNYIEVKNLINKNSLNTVCADAKCPNIGECWDNRTATFMILGDICTRACRYCAVKSGKPIGLDIKEPLRVSDAVKKLGLKYAVLTSVDRDDLPDGGAFIFKQCINLIHKNSPGCKVEVLIPDFQGDWDDVKTVMDADPETLNHNIETVERVFKSVRAKGDYRLSLDLLLKAKELNSYSVTKSGLMVGLGETWDEIINTLKDLRTSDCDLLTIGQYIKPTPKHADVIKWYTPEEFIELRSIAMDLGFKGAVSGPLVRSSYKADEQYYQAKKLIPIN</sequence>
<dbReference type="PROSITE" id="PS51918">
    <property type="entry name" value="RADICAL_SAM"/>
    <property type="match status" value="1"/>
</dbReference>
<dbReference type="HAMAP" id="MF_00206">
    <property type="entry name" value="Lipoyl_synth"/>
    <property type="match status" value="1"/>
</dbReference>
<evidence type="ECO:0000256" key="9">
    <source>
        <dbReference type="ARBA" id="ARBA00023014"/>
    </source>
</evidence>
<protein>
    <recommendedName>
        <fullName evidence="2">lipoyl synthase</fullName>
        <ecNumber evidence="2">2.8.1.8</ecNumber>
    </recommendedName>
</protein>
<evidence type="ECO:0000256" key="1">
    <source>
        <dbReference type="ARBA" id="ARBA00001966"/>
    </source>
</evidence>
<evidence type="ECO:0000256" key="6">
    <source>
        <dbReference type="ARBA" id="ARBA00022691"/>
    </source>
</evidence>
<gene>
    <name evidence="12" type="ORF">METZ01_LOCUS112170</name>
</gene>
<dbReference type="AlphaFoldDB" id="A0A381X3I0"/>
<comment type="catalytic activity">
    <reaction evidence="10">
        <text>[[Fe-S] cluster scaffold protein carrying a second [4Fe-4S](2+) cluster] + N(6)-octanoyl-L-lysyl-[protein] + 2 oxidized [2Fe-2S]-[ferredoxin] + 2 S-adenosyl-L-methionine + 4 H(+) = [[Fe-S] cluster scaffold protein] + N(6)-[(R)-dihydrolipoyl]-L-lysyl-[protein] + 4 Fe(3+) + 2 hydrogen sulfide + 2 5'-deoxyadenosine + 2 L-methionine + 2 reduced [2Fe-2S]-[ferredoxin]</text>
        <dbReference type="Rhea" id="RHEA:16585"/>
        <dbReference type="Rhea" id="RHEA-COMP:9928"/>
        <dbReference type="Rhea" id="RHEA-COMP:10000"/>
        <dbReference type="Rhea" id="RHEA-COMP:10001"/>
        <dbReference type="Rhea" id="RHEA-COMP:10475"/>
        <dbReference type="Rhea" id="RHEA-COMP:14568"/>
        <dbReference type="Rhea" id="RHEA-COMP:14569"/>
        <dbReference type="ChEBI" id="CHEBI:15378"/>
        <dbReference type="ChEBI" id="CHEBI:17319"/>
        <dbReference type="ChEBI" id="CHEBI:29034"/>
        <dbReference type="ChEBI" id="CHEBI:29919"/>
        <dbReference type="ChEBI" id="CHEBI:33722"/>
        <dbReference type="ChEBI" id="CHEBI:33737"/>
        <dbReference type="ChEBI" id="CHEBI:33738"/>
        <dbReference type="ChEBI" id="CHEBI:57844"/>
        <dbReference type="ChEBI" id="CHEBI:59789"/>
        <dbReference type="ChEBI" id="CHEBI:78809"/>
        <dbReference type="ChEBI" id="CHEBI:83100"/>
        <dbReference type="EC" id="2.8.1.8"/>
    </reaction>
</comment>
<dbReference type="PIRSF" id="PIRSF005963">
    <property type="entry name" value="Lipoyl_synth"/>
    <property type="match status" value="1"/>
</dbReference>
<organism evidence="12">
    <name type="scientific">marine metagenome</name>
    <dbReference type="NCBI Taxonomy" id="408172"/>
    <lineage>
        <taxon>unclassified sequences</taxon>
        <taxon>metagenomes</taxon>
        <taxon>ecological metagenomes</taxon>
    </lineage>
</organism>
<reference evidence="12" key="1">
    <citation type="submission" date="2018-05" db="EMBL/GenBank/DDBJ databases">
        <authorList>
            <person name="Lanie J.A."/>
            <person name="Ng W.-L."/>
            <person name="Kazmierczak K.M."/>
            <person name="Andrzejewski T.M."/>
            <person name="Davidsen T.M."/>
            <person name="Wayne K.J."/>
            <person name="Tettelin H."/>
            <person name="Glass J.I."/>
            <person name="Rusch D."/>
            <person name="Podicherti R."/>
            <person name="Tsui H.-C.T."/>
            <person name="Winkler M.E."/>
        </authorList>
    </citation>
    <scope>NUCLEOTIDE SEQUENCE</scope>
</reference>
<dbReference type="NCBIfam" id="NF009544">
    <property type="entry name" value="PRK12928.1"/>
    <property type="match status" value="1"/>
</dbReference>
<evidence type="ECO:0000256" key="8">
    <source>
        <dbReference type="ARBA" id="ARBA00023004"/>
    </source>
</evidence>
<evidence type="ECO:0000313" key="12">
    <source>
        <dbReference type="EMBL" id="SVA59316.1"/>
    </source>
</evidence>
<evidence type="ECO:0000256" key="2">
    <source>
        <dbReference type="ARBA" id="ARBA00012237"/>
    </source>
</evidence>
<keyword evidence="4" id="KW-0963">Cytoplasm</keyword>
<keyword evidence="8" id="KW-0408">Iron</keyword>
<feature type="domain" description="Radical SAM core" evidence="11">
    <location>
        <begin position="35"/>
        <end position="251"/>
    </location>
</feature>
<dbReference type="EC" id="2.8.1.8" evidence="2"/>
<dbReference type="NCBIfam" id="TIGR00510">
    <property type="entry name" value="lipA"/>
    <property type="match status" value="1"/>
</dbReference>
<dbReference type="SFLD" id="SFLDG01058">
    <property type="entry name" value="lipoyl_synthase_like"/>
    <property type="match status" value="1"/>
</dbReference>
<evidence type="ECO:0000256" key="10">
    <source>
        <dbReference type="ARBA" id="ARBA00047326"/>
    </source>
</evidence>
<evidence type="ECO:0000256" key="4">
    <source>
        <dbReference type="ARBA" id="ARBA00022490"/>
    </source>
</evidence>
<dbReference type="InterPro" id="IPR013785">
    <property type="entry name" value="Aldolase_TIM"/>
</dbReference>
<evidence type="ECO:0000256" key="5">
    <source>
        <dbReference type="ARBA" id="ARBA00022679"/>
    </source>
</evidence>
<dbReference type="Gene3D" id="3.20.20.70">
    <property type="entry name" value="Aldolase class I"/>
    <property type="match status" value="1"/>
</dbReference>
<dbReference type="Pfam" id="PF04055">
    <property type="entry name" value="Radical_SAM"/>
    <property type="match status" value="1"/>
</dbReference>
<evidence type="ECO:0000256" key="7">
    <source>
        <dbReference type="ARBA" id="ARBA00022723"/>
    </source>
</evidence>
<dbReference type="SMART" id="SM00729">
    <property type="entry name" value="Elp3"/>
    <property type="match status" value="1"/>
</dbReference>
<evidence type="ECO:0000256" key="3">
    <source>
        <dbReference type="ARBA" id="ARBA00022485"/>
    </source>
</evidence>
<keyword evidence="7" id="KW-0479">Metal-binding</keyword>
<name>A0A381X3I0_9ZZZZ</name>
<dbReference type="PANTHER" id="PTHR10949">
    <property type="entry name" value="LIPOYL SYNTHASE"/>
    <property type="match status" value="1"/>
</dbReference>
<dbReference type="FunFam" id="3.20.20.70:FF:000040">
    <property type="entry name" value="Lipoyl synthase"/>
    <property type="match status" value="1"/>
</dbReference>
<dbReference type="GO" id="GO:0051539">
    <property type="term" value="F:4 iron, 4 sulfur cluster binding"/>
    <property type="evidence" value="ECO:0007669"/>
    <property type="project" value="UniProtKB-KW"/>
</dbReference>
<dbReference type="SUPFAM" id="SSF102114">
    <property type="entry name" value="Radical SAM enzymes"/>
    <property type="match status" value="1"/>
</dbReference>
<proteinExistence type="inferred from homology"/>
<dbReference type="InterPro" id="IPR007197">
    <property type="entry name" value="rSAM"/>
</dbReference>
<comment type="cofactor">
    <cofactor evidence="1">
        <name>[4Fe-4S] cluster</name>
        <dbReference type="ChEBI" id="CHEBI:49883"/>
    </cofactor>
</comment>
<dbReference type="NCBIfam" id="NF004019">
    <property type="entry name" value="PRK05481.1"/>
    <property type="match status" value="1"/>
</dbReference>